<proteinExistence type="predicted"/>
<reference evidence="2 3" key="1">
    <citation type="submission" date="2019-03" db="EMBL/GenBank/DDBJ databases">
        <title>The complete genome sequence of Swingsia_sp. F3b2 LMG30590(T).</title>
        <authorList>
            <person name="Chua K.-O."/>
            <person name="Chan K.-G."/>
            <person name="See-Too W.-S."/>
        </authorList>
    </citation>
    <scope>NUCLEOTIDE SEQUENCE [LARGE SCALE GENOMIC DNA]</scope>
    <source>
        <strain evidence="2 3">F3b2</strain>
    </source>
</reference>
<protein>
    <submittedName>
        <fullName evidence="2">CsbD family protein</fullName>
    </submittedName>
</protein>
<accession>A0A4Y6U810</accession>
<sequence>MAEPCWTLPCGLWLGRAYNSPLAVGLGRAHIWNMDCAPGMEHPFPPLGTAAETQEMKNMTDTVAAAKGMGKEVAGAAKKELGKMTGDHTLAAKGQFEEFAGHAQRDFADLYDPDETRMEATTTFIQERPFVSLGIAAFIGFIIGRLLLRRRG</sequence>
<organism evidence="2 3">
    <name type="scientific">Formicincola oecophyllae</name>
    <dbReference type="NCBI Taxonomy" id="2558361"/>
    <lineage>
        <taxon>Bacteria</taxon>
        <taxon>Pseudomonadati</taxon>
        <taxon>Pseudomonadota</taxon>
        <taxon>Alphaproteobacteria</taxon>
        <taxon>Acetobacterales</taxon>
        <taxon>Acetobacteraceae</taxon>
        <taxon>Formicincola</taxon>
    </lineage>
</organism>
<dbReference type="EMBL" id="CP038231">
    <property type="protein sequence ID" value="QDH13130.1"/>
    <property type="molecule type" value="Genomic_DNA"/>
</dbReference>
<keyword evidence="1" id="KW-0472">Membrane</keyword>
<evidence type="ECO:0000256" key="1">
    <source>
        <dbReference type="SAM" id="Phobius"/>
    </source>
</evidence>
<keyword evidence="1" id="KW-0812">Transmembrane</keyword>
<dbReference type="InterPro" id="IPR036629">
    <property type="entry name" value="YjbJ_sf"/>
</dbReference>
<dbReference type="Gene3D" id="1.10.1470.10">
    <property type="entry name" value="YjbJ"/>
    <property type="match status" value="1"/>
</dbReference>
<evidence type="ECO:0000313" key="3">
    <source>
        <dbReference type="Proteomes" id="UP000318709"/>
    </source>
</evidence>
<feature type="transmembrane region" description="Helical" evidence="1">
    <location>
        <begin position="130"/>
        <end position="148"/>
    </location>
</feature>
<keyword evidence="3" id="KW-1185">Reference proteome</keyword>
<gene>
    <name evidence="2" type="ORF">E3E12_01760</name>
</gene>
<evidence type="ECO:0000313" key="2">
    <source>
        <dbReference type="EMBL" id="QDH13130.1"/>
    </source>
</evidence>
<dbReference type="OrthoDB" id="7277769at2"/>
<keyword evidence="1" id="KW-1133">Transmembrane helix</keyword>
<dbReference type="Proteomes" id="UP000318709">
    <property type="component" value="Chromosome"/>
</dbReference>
<dbReference type="KEGG" id="swf:E3E12_01760"/>
<name>A0A4Y6U810_9PROT</name>
<dbReference type="SUPFAM" id="SSF69047">
    <property type="entry name" value="Hypothetical protein YjbJ"/>
    <property type="match status" value="1"/>
</dbReference>
<dbReference type="AlphaFoldDB" id="A0A4Y6U810"/>